<evidence type="ECO:0000313" key="7">
    <source>
        <dbReference type="EMBL" id="NEZ45608.1"/>
    </source>
</evidence>
<dbReference type="InterPro" id="IPR050833">
    <property type="entry name" value="Poly_Biosynth_Transport"/>
</dbReference>
<evidence type="ECO:0000256" key="4">
    <source>
        <dbReference type="ARBA" id="ARBA00022989"/>
    </source>
</evidence>
<feature type="transmembrane region" description="Helical" evidence="6">
    <location>
        <begin position="12"/>
        <end position="33"/>
    </location>
</feature>
<feature type="transmembrane region" description="Helical" evidence="6">
    <location>
        <begin position="84"/>
        <end position="103"/>
    </location>
</feature>
<keyword evidence="3 6" id="KW-0812">Transmembrane</keyword>
<keyword evidence="8" id="KW-1185">Reference proteome</keyword>
<keyword evidence="4 6" id="KW-1133">Transmembrane helix</keyword>
<feature type="transmembrane region" description="Helical" evidence="6">
    <location>
        <begin position="118"/>
        <end position="138"/>
    </location>
</feature>
<dbReference type="Proteomes" id="UP000473885">
    <property type="component" value="Unassembled WGS sequence"/>
</dbReference>
<feature type="transmembrane region" description="Helical" evidence="6">
    <location>
        <begin position="298"/>
        <end position="319"/>
    </location>
</feature>
<feature type="transmembrane region" description="Helical" evidence="6">
    <location>
        <begin position="150"/>
        <end position="170"/>
    </location>
</feature>
<dbReference type="EMBL" id="SXDP01000001">
    <property type="protein sequence ID" value="NEZ45608.1"/>
    <property type="molecule type" value="Genomic_DNA"/>
</dbReference>
<gene>
    <name evidence="7" type="ORF">FDF74_00095</name>
</gene>
<comment type="subcellular location">
    <subcellularLocation>
        <location evidence="1">Cell membrane</location>
        <topology evidence="1">Multi-pass membrane protein</topology>
    </subcellularLocation>
</comment>
<dbReference type="GO" id="GO:0005886">
    <property type="term" value="C:plasma membrane"/>
    <property type="evidence" value="ECO:0007669"/>
    <property type="project" value="UniProtKB-SubCell"/>
</dbReference>
<keyword evidence="5 6" id="KW-0472">Membrane</keyword>
<evidence type="ECO:0000256" key="5">
    <source>
        <dbReference type="ARBA" id="ARBA00023136"/>
    </source>
</evidence>
<evidence type="ECO:0000313" key="8">
    <source>
        <dbReference type="Proteomes" id="UP000473885"/>
    </source>
</evidence>
<protein>
    <submittedName>
        <fullName evidence="7">Polysaccharide biosynthesis protein</fullName>
    </submittedName>
</protein>
<sequence length="478" mass="55005">MSDSPKQFIKRFIGFSVGPIVSAVISFATVPITTYFVIPEEFGKASMYTMALSISSLFIYLGMDQSFTREFNAEDDKKSLFWNSLIIPLIFSFILGAIYMMFFKPVSQMMFSSIERHIMIVLAVSLPFSVIDRFNLLLIRMQEKARLYSVLNIISKTINVIILIPYLLYVDKSFKGVINAGFISLVLMCVAECFFVRDYWTTKFKINKTLINKMFRYGLPLIPASIIVWLLNSMDKMAMRYFLNGKEGFHQIGLYGAAFKVVAIINIVQSAFCTFWTPTAFRWYEEKVEKEKFIRVSNMLMCIMNIMFMGIVVFRNLIIKMLASSYTNASIIVPFLLFLPIMYTVSEATCLGISFSRKTYYNILVSAVAAIANYILNYMLVPKYGALGASIATGISYTIFFWMRTLISRKLWFKFKIGFYFWNTSLMLLLATLDVVYNNIFINLIICVLILFVNRKEISDILDYVKTFLGKKTNKVVA</sequence>
<dbReference type="Pfam" id="PF01943">
    <property type="entry name" value="Polysacc_synt"/>
    <property type="match status" value="1"/>
</dbReference>
<feature type="transmembrane region" description="Helical" evidence="6">
    <location>
        <begin position="176"/>
        <end position="196"/>
    </location>
</feature>
<feature type="transmembrane region" description="Helical" evidence="6">
    <location>
        <begin position="217"/>
        <end position="234"/>
    </location>
</feature>
<dbReference type="AlphaFoldDB" id="A0A6M0R8N7"/>
<feature type="transmembrane region" description="Helical" evidence="6">
    <location>
        <begin position="386"/>
        <end position="404"/>
    </location>
</feature>
<feature type="transmembrane region" description="Helical" evidence="6">
    <location>
        <begin position="45"/>
        <end position="63"/>
    </location>
</feature>
<feature type="transmembrane region" description="Helical" evidence="6">
    <location>
        <begin position="411"/>
        <end position="430"/>
    </location>
</feature>
<feature type="transmembrane region" description="Helical" evidence="6">
    <location>
        <begin position="360"/>
        <end position="380"/>
    </location>
</feature>
<accession>A0A6M0R8N7</accession>
<feature type="transmembrane region" description="Helical" evidence="6">
    <location>
        <begin position="254"/>
        <end position="277"/>
    </location>
</feature>
<evidence type="ECO:0000256" key="2">
    <source>
        <dbReference type="ARBA" id="ARBA00022475"/>
    </source>
</evidence>
<dbReference type="PANTHER" id="PTHR30250:SF11">
    <property type="entry name" value="O-ANTIGEN TRANSPORTER-RELATED"/>
    <property type="match status" value="1"/>
</dbReference>
<evidence type="ECO:0000256" key="3">
    <source>
        <dbReference type="ARBA" id="ARBA00022692"/>
    </source>
</evidence>
<organism evidence="7 8">
    <name type="scientific">Clostridium niameyense</name>
    <dbReference type="NCBI Taxonomy" id="1622073"/>
    <lineage>
        <taxon>Bacteria</taxon>
        <taxon>Bacillati</taxon>
        <taxon>Bacillota</taxon>
        <taxon>Clostridia</taxon>
        <taxon>Eubacteriales</taxon>
        <taxon>Clostridiaceae</taxon>
        <taxon>Clostridium</taxon>
    </lineage>
</organism>
<name>A0A6M0R8N7_9CLOT</name>
<comment type="caution">
    <text evidence="7">The sequence shown here is derived from an EMBL/GenBank/DDBJ whole genome shotgun (WGS) entry which is preliminary data.</text>
</comment>
<evidence type="ECO:0000256" key="6">
    <source>
        <dbReference type="SAM" id="Phobius"/>
    </source>
</evidence>
<proteinExistence type="predicted"/>
<reference evidence="7 8" key="1">
    <citation type="submission" date="2019-04" db="EMBL/GenBank/DDBJ databases">
        <title>Genome sequencing of Clostridium botulinum Groups I-IV and Clostridium butyricum.</title>
        <authorList>
            <person name="Brunt J."/>
            <person name="Van Vliet A.H.M."/>
            <person name="Stringer S.C."/>
            <person name="Carter A.T."/>
            <person name="Peck M.W."/>
        </authorList>
    </citation>
    <scope>NUCLEOTIDE SEQUENCE [LARGE SCALE GENOMIC DNA]</scope>
    <source>
        <strain evidence="7 8">IFR 18/094</strain>
    </source>
</reference>
<dbReference type="InterPro" id="IPR002797">
    <property type="entry name" value="Polysacc_synth"/>
</dbReference>
<evidence type="ECO:0000256" key="1">
    <source>
        <dbReference type="ARBA" id="ARBA00004651"/>
    </source>
</evidence>
<keyword evidence="2" id="KW-1003">Cell membrane</keyword>
<dbReference type="RefSeq" id="WP_163248091.1">
    <property type="nucleotide sequence ID" value="NZ_SXDP01000001.1"/>
</dbReference>
<dbReference type="PANTHER" id="PTHR30250">
    <property type="entry name" value="PST FAMILY PREDICTED COLANIC ACID TRANSPORTER"/>
    <property type="match status" value="1"/>
</dbReference>
<feature type="transmembrane region" description="Helical" evidence="6">
    <location>
        <begin position="331"/>
        <end position="353"/>
    </location>
</feature>